<protein>
    <submittedName>
        <fullName evidence="4">Uncharacterized protein</fullName>
    </submittedName>
</protein>
<proteinExistence type="inferred from homology"/>
<sequence length="120" mass="14378">MTPEQTSAMIKKVVEGIFNDFPEVLERYGETGKKRTWEDNEHHFKHLETALYMNDQKFFTDYALWLNNILTKRGMKTSLLIDNFERIEQEIKEENIQKKDEYLQLLELAIHSLQEQAELQ</sequence>
<dbReference type="EMBL" id="JARMAB010000012">
    <property type="protein sequence ID" value="MED1203364.1"/>
    <property type="molecule type" value="Genomic_DNA"/>
</dbReference>
<keyword evidence="2" id="KW-0157">Chromophore</keyword>
<evidence type="ECO:0000313" key="5">
    <source>
        <dbReference type="Proteomes" id="UP001341444"/>
    </source>
</evidence>
<evidence type="ECO:0000256" key="1">
    <source>
        <dbReference type="ARBA" id="ARBA00008182"/>
    </source>
</evidence>
<dbReference type="InterPro" id="IPR009050">
    <property type="entry name" value="Globin-like_sf"/>
</dbReference>
<dbReference type="InterPro" id="IPR038719">
    <property type="entry name" value="Phycobilisome_asu/bsu_sf"/>
</dbReference>
<reference evidence="4 5" key="1">
    <citation type="submission" date="2023-03" db="EMBL/GenBank/DDBJ databases">
        <title>Bacillus Genome Sequencing.</title>
        <authorList>
            <person name="Dunlap C."/>
        </authorList>
    </citation>
    <scope>NUCLEOTIDE SEQUENCE [LARGE SCALE GENOMIC DNA]</scope>
    <source>
        <strain evidence="4 5">B-23453</strain>
    </source>
</reference>
<dbReference type="Proteomes" id="UP001341444">
    <property type="component" value="Unassembled WGS sequence"/>
</dbReference>
<dbReference type="RefSeq" id="WP_066268958.1">
    <property type="nucleotide sequence ID" value="NZ_JARMAB010000012.1"/>
</dbReference>
<comment type="caution">
    <text evidence="4">The sequence shown here is derived from an EMBL/GenBank/DDBJ whole genome shotgun (WGS) entry which is preliminary data.</text>
</comment>
<dbReference type="Gene3D" id="1.10.490.20">
    <property type="entry name" value="Phycocyanins"/>
    <property type="match status" value="1"/>
</dbReference>
<comment type="similarity">
    <text evidence="1">Belongs to the phycobiliprotein family.</text>
</comment>
<evidence type="ECO:0000256" key="2">
    <source>
        <dbReference type="ARBA" id="ARBA00022991"/>
    </source>
</evidence>
<dbReference type="SUPFAM" id="SSF46458">
    <property type="entry name" value="Globin-like"/>
    <property type="match status" value="1"/>
</dbReference>
<name>A0ABU6MG26_9BACI</name>
<evidence type="ECO:0000313" key="4">
    <source>
        <dbReference type="EMBL" id="MED1203364.1"/>
    </source>
</evidence>
<keyword evidence="5" id="KW-1185">Reference proteome</keyword>
<evidence type="ECO:0000256" key="3">
    <source>
        <dbReference type="ARBA" id="ARBA00023307"/>
    </source>
</evidence>
<accession>A0ABU6MG26</accession>
<organism evidence="4 5">
    <name type="scientific">Heyndrickxia acidicola</name>
    <dbReference type="NCBI Taxonomy" id="209389"/>
    <lineage>
        <taxon>Bacteria</taxon>
        <taxon>Bacillati</taxon>
        <taxon>Bacillota</taxon>
        <taxon>Bacilli</taxon>
        <taxon>Bacillales</taxon>
        <taxon>Bacillaceae</taxon>
        <taxon>Heyndrickxia</taxon>
    </lineage>
</organism>
<gene>
    <name evidence="4" type="ORF">P4T90_09770</name>
</gene>
<keyword evidence="3" id="KW-0089">Bile pigment</keyword>